<feature type="transmembrane region" description="Helical" evidence="5">
    <location>
        <begin position="247"/>
        <end position="268"/>
    </location>
</feature>
<evidence type="ECO:0000256" key="4">
    <source>
        <dbReference type="ARBA" id="ARBA00023136"/>
    </source>
</evidence>
<dbReference type="GO" id="GO:0005886">
    <property type="term" value="C:plasma membrane"/>
    <property type="evidence" value="ECO:0007669"/>
    <property type="project" value="UniProtKB-SubCell"/>
</dbReference>
<feature type="transmembrane region" description="Helical" evidence="5">
    <location>
        <begin position="53"/>
        <end position="72"/>
    </location>
</feature>
<feature type="transmembrane region" description="Helical" evidence="5">
    <location>
        <begin position="216"/>
        <end position="235"/>
    </location>
</feature>
<dbReference type="PANTHER" id="PTHR43483:SF3">
    <property type="entry name" value="MEMBRANE TRANSPORTER PROTEIN HI_0806-RELATED"/>
    <property type="match status" value="1"/>
</dbReference>
<dbReference type="PANTHER" id="PTHR43483">
    <property type="entry name" value="MEMBRANE TRANSPORTER PROTEIN HI_0806-RELATED"/>
    <property type="match status" value="1"/>
</dbReference>
<keyword evidence="2 5" id="KW-0812">Transmembrane</keyword>
<sequence length="269" mass="26537">MDAVALAACLAIAGAAGGFLAGLFGLGVGVVLVPVMTALPLMPGVTEGNRMPVALAVSLAVTVPTSALAMAAHARRGSLNMPLLKRLAPGMLAGVLLGCWGAVTLPASVLQAVFGLVALLVGLWLGLAGPQSRLADSLPGEPARAALAAVVGAISAMMGVGGGTLGVPALVLFGTNIGEAVALGSGFGVLIAAPATLTLIWAGWGASGTPLYGLGYLDLAAMVVVLPLALLATPIGARAAHRLPPMVLRKGFAGLMALLGVKMLWAAFF</sequence>
<protein>
    <recommendedName>
        <fullName evidence="5">Probable membrane transporter protein</fullName>
    </recommendedName>
</protein>
<evidence type="ECO:0000256" key="5">
    <source>
        <dbReference type="RuleBase" id="RU363041"/>
    </source>
</evidence>
<feature type="transmembrane region" description="Helical" evidence="5">
    <location>
        <begin position="180"/>
        <end position="204"/>
    </location>
</feature>
<keyword evidence="3 5" id="KW-1133">Transmembrane helix</keyword>
<evidence type="ECO:0000313" key="7">
    <source>
        <dbReference type="Proteomes" id="UP000282957"/>
    </source>
</evidence>
<keyword evidence="5" id="KW-1003">Cell membrane</keyword>
<dbReference type="AlphaFoldDB" id="A0A437MND5"/>
<comment type="caution">
    <text evidence="6">The sequence shown here is derived from an EMBL/GenBank/DDBJ whole genome shotgun (WGS) entry which is preliminary data.</text>
</comment>
<evidence type="ECO:0000256" key="3">
    <source>
        <dbReference type="ARBA" id="ARBA00022989"/>
    </source>
</evidence>
<name>A0A437MND5_9PROT</name>
<dbReference type="OrthoDB" id="457670at2"/>
<comment type="similarity">
    <text evidence="5">Belongs to the 4-toluene sulfonate uptake permease (TSUP) (TC 2.A.102) family.</text>
</comment>
<organism evidence="6 7">
    <name type="scientific">Rhodovarius crocodyli</name>
    <dbReference type="NCBI Taxonomy" id="1979269"/>
    <lineage>
        <taxon>Bacteria</taxon>
        <taxon>Pseudomonadati</taxon>
        <taxon>Pseudomonadota</taxon>
        <taxon>Alphaproteobacteria</taxon>
        <taxon>Acetobacterales</taxon>
        <taxon>Roseomonadaceae</taxon>
        <taxon>Rhodovarius</taxon>
    </lineage>
</organism>
<keyword evidence="4 5" id="KW-0472">Membrane</keyword>
<keyword evidence="7" id="KW-1185">Reference proteome</keyword>
<evidence type="ECO:0000313" key="6">
    <source>
        <dbReference type="EMBL" id="RVT99161.1"/>
    </source>
</evidence>
<gene>
    <name evidence="6" type="ORF">EOD42_03400</name>
</gene>
<dbReference type="Pfam" id="PF01925">
    <property type="entry name" value="TauE"/>
    <property type="match status" value="1"/>
</dbReference>
<feature type="transmembrane region" description="Helical" evidence="5">
    <location>
        <begin position="92"/>
        <end position="125"/>
    </location>
</feature>
<dbReference type="EMBL" id="SACL01000001">
    <property type="protein sequence ID" value="RVT99161.1"/>
    <property type="molecule type" value="Genomic_DNA"/>
</dbReference>
<dbReference type="RefSeq" id="WP_127785895.1">
    <property type="nucleotide sequence ID" value="NZ_SACL01000001.1"/>
</dbReference>
<dbReference type="InterPro" id="IPR002781">
    <property type="entry name" value="TM_pro_TauE-like"/>
</dbReference>
<feature type="transmembrane region" description="Helical" evidence="5">
    <location>
        <begin position="145"/>
        <end position="173"/>
    </location>
</feature>
<accession>A0A437MND5</accession>
<evidence type="ECO:0000256" key="2">
    <source>
        <dbReference type="ARBA" id="ARBA00022692"/>
    </source>
</evidence>
<proteinExistence type="inferred from homology"/>
<reference evidence="6 7" key="1">
    <citation type="submission" date="2019-01" db="EMBL/GenBank/DDBJ databases">
        <authorList>
            <person name="Chen W.-M."/>
        </authorList>
    </citation>
    <scope>NUCLEOTIDE SEQUENCE [LARGE SCALE GENOMIC DNA]</scope>
    <source>
        <strain evidence="6 7">CCP-6</strain>
    </source>
</reference>
<dbReference type="Proteomes" id="UP000282957">
    <property type="component" value="Unassembled WGS sequence"/>
</dbReference>
<comment type="subcellular location">
    <subcellularLocation>
        <location evidence="5">Cell membrane</location>
        <topology evidence="5">Multi-pass membrane protein</topology>
    </subcellularLocation>
    <subcellularLocation>
        <location evidence="1">Membrane</location>
        <topology evidence="1">Multi-pass membrane protein</topology>
    </subcellularLocation>
</comment>
<evidence type="ECO:0000256" key="1">
    <source>
        <dbReference type="ARBA" id="ARBA00004141"/>
    </source>
</evidence>